<dbReference type="Pfam" id="PF14870">
    <property type="entry name" value="PSII_BNR"/>
    <property type="match status" value="1"/>
</dbReference>
<evidence type="ECO:0000313" key="6">
    <source>
        <dbReference type="Proteomes" id="UP001596036"/>
    </source>
</evidence>
<organism evidence="5 6">
    <name type="scientific">Lysobacter yangpyeongensis</name>
    <dbReference type="NCBI Taxonomy" id="346182"/>
    <lineage>
        <taxon>Bacteria</taxon>
        <taxon>Pseudomonadati</taxon>
        <taxon>Pseudomonadota</taxon>
        <taxon>Gammaproteobacteria</taxon>
        <taxon>Lysobacterales</taxon>
        <taxon>Lysobacteraceae</taxon>
        <taxon>Lysobacter</taxon>
    </lineage>
</organism>
<accession>A0ABW0SJE9</accession>
<evidence type="ECO:0000256" key="3">
    <source>
        <dbReference type="SAM" id="SignalP"/>
    </source>
</evidence>
<protein>
    <submittedName>
        <fullName evidence="5">WD40/YVTN/BNR-like repeat-containing protein</fullName>
    </submittedName>
</protein>
<feature type="chain" id="PRO_5046518380" evidence="3">
    <location>
        <begin position="26"/>
        <end position="363"/>
    </location>
</feature>
<dbReference type="PANTHER" id="PTHR47199:SF2">
    <property type="entry name" value="PHOTOSYSTEM II STABILITY_ASSEMBLY FACTOR HCF136, CHLOROPLASTIC"/>
    <property type="match status" value="1"/>
</dbReference>
<dbReference type="EMBL" id="JBHSNM010000001">
    <property type="protein sequence ID" value="MFC5569039.1"/>
    <property type="molecule type" value="Genomic_DNA"/>
</dbReference>
<dbReference type="InterPro" id="IPR015943">
    <property type="entry name" value="WD40/YVTN_repeat-like_dom_sf"/>
</dbReference>
<name>A0ABW0SJE9_9GAMM</name>
<dbReference type="InterPro" id="IPR028203">
    <property type="entry name" value="PSII_CF48-like_dom"/>
</dbReference>
<dbReference type="Gene3D" id="2.130.10.10">
    <property type="entry name" value="YVTN repeat-like/Quinoprotein amine dehydrogenase"/>
    <property type="match status" value="2"/>
</dbReference>
<evidence type="ECO:0000313" key="5">
    <source>
        <dbReference type="EMBL" id="MFC5569039.1"/>
    </source>
</evidence>
<dbReference type="PANTHER" id="PTHR47199">
    <property type="entry name" value="PHOTOSYSTEM II STABILITY/ASSEMBLY FACTOR HCF136, CHLOROPLASTIC"/>
    <property type="match status" value="1"/>
</dbReference>
<feature type="signal peptide" evidence="3">
    <location>
        <begin position="1"/>
        <end position="25"/>
    </location>
</feature>
<keyword evidence="1" id="KW-0602">Photosynthesis</keyword>
<keyword evidence="6" id="KW-1185">Reference proteome</keyword>
<comment type="caution">
    <text evidence="5">The sequence shown here is derived from an EMBL/GenBank/DDBJ whole genome shotgun (WGS) entry which is preliminary data.</text>
</comment>
<feature type="domain" description="Photosynthesis system II assembly factor Ycf48/Hcf136-like" evidence="4">
    <location>
        <begin position="165"/>
        <end position="284"/>
    </location>
</feature>
<dbReference type="SUPFAM" id="SSF110296">
    <property type="entry name" value="Oligoxyloglucan reducing end-specific cellobiohydrolase"/>
    <property type="match status" value="1"/>
</dbReference>
<gene>
    <name evidence="5" type="ORF">ACFPN1_03030</name>
</gene>
<evidence type="ECO:0000256" key="1">
    <source>
        <dbReference type="ARBA" id="ARBA00022531"/>
    </source>
</evidence>
<sequence>MIPIPRLQIAVAAVAAVAAAGLLFAASPATTTGSDPLDRPARISPLAPRALVTGLASAGDRLVAVGQRGHVLVSEDAGTTWVQSKVPVSSDLTAVQFVDARVGHAVGHDGVVLRSEDGGRSWKRVLDGRQANRLLVDHMQQRVAADPSDANQALLDEARRNAGLGPDKPFLDVWFDSADEGFVVGAYNLIFHTADGGRSWQPWFDRTDNPRLFNLYAIRPVGGTLVIAGEGGLLLRLDAEQQRFIALPSPYEGSWFGLVATQDNLLAFGMRGNVWLSADRGDTWQQVDSGLRASITAGVRTGDGQIWLADQSGAVASSTDGGYSLHAQPLAAALPAAALALQGPAIVLGGPRGLQRFDSEGAR</sequence>
<proteinExistence type="predicted"/>
<dbReference type="Proteomes" id="UP001596036">
    <property type="component" value="Unassembled WGS sequence"/>
</dbReference>
<dbReference type="RefSeq" id="WP_386752869.1">
    <property type="nucleotide sequence ID" value="NZ_JBHSNM010000001.1"/>
</dbReference>
<reference evidence="6" key="1">
    <citation type="journal article" date="2019" name="Int. J. Syst. Evol. Microbiol.">
        <title>The Global Catalogue of Microorganisms (GCM) 10K type strain sequencing project: providing services to taxonomists for standard genome sequencing and annotation.</title>
        <authorList>
            <consortium name="The Broad Institute Genomics Platform"/>
            <consortium name="The Broad Institute Genome Sequencing Center for Infectious Disease"/>
            <person name="Wu L."/>
            <person name="Ma J."/>
        </authorList>
    </citation>
    <scope>NUCLEOTIDE SEQUENCE [LARGE SCALE GENOMIC DNA]</scope>
    <source>
        <strain evidence="6">KACC 11407</strain>
    </source>
</reference>
<evidence type="ECO:0000256" key="2">
    <source>
        <dbReference type="ARBA" id="ARBA00023276"/>
    </source>
</evidence>
<keyword evidence="2" id="KW-0604">Photosystem II</keyword>
<keyword evidence="3" id="KW-0732">Signal</keyword>
<evidence type="ECO:0000259" key="4">
    <source>
        <dbReference type="Pfam" id="PF14870"/>
    </source>
</evidence>